<dbReference type="Pfam" id="PF17746">
    <property type="entry name" value="SfsA_N"/>
    <property type="match status" value="1"/>
</dbReference>
<dbReference type="HAMAP" id="MF_00095">
    <property type="entry name" value="SfsA"/>
    <property type="match status" value="1"/>
</dbReference>
<comment type="caution">
    <text evidence="4">The sequence shown here is derived from an EMBL/GenBank/DDBJ whole genome shotgun (WGS) entry which is preliminary data.</text>
</comment>
<dbReference type="RefSeq" id="WP_255915113.1">
    <property type="nucleotide sequence ID" value="NZ_JANFQO010000013.1"/>
</dbReference>
<name>A0ABT1QUG7_9GAMM</name>
<dbReference type="PANTHER" id="PTHR30545:SF2">
    <property type="entry name" value="SUGAR FERMENTATION STIMULATION PROTEIN A"/>
    <property type="match status" value="1"/>
</dbReference>
<dbReference type="InterPro" id="IPR040452">
    <property type="entry name" value="SfsA_C"/>
</dbReference>
<dbReference type="InterPro" id="IPR005224">
    <property type="entry name" value="SfsA"/>
</dbReference>
<dbReference type="PANTHER" id="PTHR30545">
    <property type="entry name" value="SUGAR FERMENTATION STIMULATION PROTEIN A"/>
    <property type="match status" value="1"/>
</dbReference>
<sequence>MLFPTLHRGVLLARRQRFLADIRLDDGREILAHCPNTGRMLGYSRPGLTVWASERTTAGRCAWTWELAEVGGSLVGVHPARANALAAEAIGAGRIPALAGYAEFLREVRYGAAGSRIDLLLRGPGRPDCYVEVKSVTAADEFELGIFPDAVSERARRHLQELQGVVDAGGRGVLLFCVQRADVLAVRAASEIDPAYARALQAARRGGVEVLAWQCAVSTCGIALHRPLPLLA</sequence>
<evidence type="ECO:0000256" key="1">
    <source>
        <dbReference type="HAMAP-Rule" id="MF_00095"/>
    </source>
</evidence>
<dbReference type="CDD" id="cd22359">
    <property type="entry name" value="SfsA-like_bacterial"/>
    <property type="match status" value="1"/>
</dbReference>
<dbReference type="Pfam" id="PF03749">
    <property type="entry name" value="SfsA"/>
    <property type="match status" value="1"/>
</dbReference>
<accession>A0ABT1QUG7</accession>
<keyword evidence="5" id="KW-1185">Reference proteome</keyword>
<dbReference type="Gene3D" id="2.40.50.580">
    <property type="match status" value="1"/>
</dbReference>
<evidence type="ECO:0000313" key="5">
    <source>
        <dbReference type="Proteomes" id="UP001165498"/>
    </source>
</evidence>
<feature type="domain" description="SfsA N-terminal OB" evidence="3">
    <location>
        <begin position="12"/>
        <end position="77"/>
    </location>
</feature>
<feature type="domain" description="Sugar fermentation stimulation protein C-terminal" evidence="2">
    <location>
        <begin position="81"/>
        <end position="218"/>
    </location>
</feature>
<evidence type="ECO:0000313" key="4">
    <source>
        <dbReference type="EMBL" id="MCQ4165924.1"/>
    </source>
</evidence>
<reference evidence="4" key="1">
    <citation type="submission" date="2022-07" db="EMBL/GenBank/DDBJ databases">
        <title>Tahibacter sp., a new gammaproteobacterium isolated from the silt sample collected at pig farm.</title>
        <authorList>
            <person name="Chen H."/>
        </authorList>
    </citation>
    <scope>NUCLEOTIDE SEQUENCE</scope>
    <source>
        <strain evidence="4">P2K</strain>
    </source>
</reference>
<dbReference type="NCBIfam" id="TIGR00230">
    <property type="entry name" value="sfsA"/>
    <property type="match status" value="1"/>
</dbReference>
<evidence type="ECO:0000259" key="2">
    <source>
        <dbReference type="Pfam" id="PF03749"/>
    </source>
</evidence>
<proteinExistence type="inferred from homology"/>
<gene>
    <name evidence="1 4" type="primary">sfsA</name>
    <name evidence="4" type="ORF">NM961_14480</name>
</gene>
<dbReference type="InterPro" id="IPR041465">
    <property type="entry name" value="SfsA_N"/>
</dbReference>
<dbReference type="Gene3D" id="3.40.1350.60">
    <property type="match status" value="1"/>
</dbReference>
<comment type="similarity">
    <text evidence="1">Belongs to the SfsA family.</text>
</comment>
<evidence type="ECO:0000259" key="3">
    <source>
        <dbReference type="Pfam" id="PF17746"/>
    </source>
</evidence>
<dbReference type="EMBL" id="JANFQO010000013">
    <property type="protein sequence ID" value="MCQ4165924.1"/>
    <property type="molecule type" value="Genomic_DNA"/>
</dbReference>
<dbReference type="Proteomes" id="UP001165498">
    <property type="component" value="Unassembled WGS sequence"/>
</dbReference>
<organism evidence="4 5">
    <name type="scientific">Tahibacter harae</name>
    <dbReference type="NCBI Taxonomy" id="2963937"/>
    <lineage>
        <taxon>Bacteria</taxon>
        <taxon>Pseudomonadati</taxon>
        <taxon>Pseudomonadota</taxon>
        <taxon>Gammaproteobacteria</taxon>
        <taxon>Lysobacterales</taxon>
        <taxon>Rhodanobacteraceae</taxon>
        <taxon>Tahibacter</taxon>
    </lineage>
</organism>
<protein>
    <recommendedName>
        <fullName evidence="1">Sugar fermentation stimulation protein homolog</fullName>
    </recommendedName>
</protein>